<feature type="transmembrane region" description="Helical" evidence="6">
    <location>
        <begin position="104"/>
        <end position="127"/>
    </location>
</feature>
<evidence type="ECO:0000256" key="2">
    <source>
        <dbReference type="ARBA" id="ARBA00006840"/>
    </source>
</evidence>
<evidence type="ECO:0000256" key="5">
    <source>
        <dbReference type="ARBA" id="ARBA00023136"/>
    </source>
</evidence>
<evidence type="ECO:0008006" key="9">
    <source>
        <dbReference type="Google" id="ProtNLM"/>
    </source>
</evidence>
<feature type="transmembrane region" description="Helical" evidence="6">
    <location>
        <begin position="338"/>
        <end position="362"/>
    </location>
</feature>
<evidence type="ECO:0000313" key="8">
    <source>
        <dbReference type="Proteomes" id="UP000006038"/>
    </source>
</evidence>
<accession>J3LUV9</accession>
<feature type="transmembrane region" description="Helical" evidence="6">
    <location>
        <begin position="43"/>
        <end position="66"/>
    </location>
</feature>
<dbReference type="InterPro" id="IPR044991">
    <property type="entry name" value="TET_plant"/>
</dbReference>
<protein>
    <recommendedName>
        <fullName evidence="9">Tetraspanin</fullName>
    </recommendedName>
</protein>
<organism evidence="7">
    <name type="scientific">Oryza brachyantha</name>
    <name type="common">malo sina</name>
    <dbReference type="NCBI Taxonomy" id="4533"/>
    <lineage>
        <taxon>Eukaryota</taxon>
        <taxon>Viridiplantae</taxon>
        <taxon>Streptophyta</taxon>
        <taxon>Embryophyta</taxon>
        <taxon>Tracheophyta</taxon>
        <taxon>Spermatophyta</taxon>
        <taxon>Magnoliopsida</taxon>
        <taxon>Liliopsida</taxon>
        <taxon>Poales</taxon>
        <taxon>Poaceae</taxon>
        <taxon>BOP clade</taxon>
        <taxon>Oryzoideae</taxon>
        <taxon>Oryzeae</taxon>
        <taxon>Oryzinae</taxon>
        <taxon>Oryza</taxon>
    </lineage>
</organism>
<dbReference type="Proteomes" id="UP000006038">
    <property type="component" value="Chromosome 3"/>
</dbReference>
<feature type="transmembrane region" description="Helical" evidence="6">
    <location>
        <begin position="72"/>
        <end position="92"/>
    </location>
</feature>
<reference evidence="7" key="2">
    <citation type="submission" date="2013-04" db="UniProtKB">
        <authorList>
            <consortium name="EnsemblPlants"/>
        </authorList>
    </citation>
    <scope>IDENTIFICATION</scope>
</reference>
<dbReference type="GO" id="GO:0016020">
    <property type="term" value="C:membrane"/>
    <property type="evidence" value="ECO:0007669"/>
    <property type="project" value="UniProtKB-SubCell"/>
</dbReference>
<keyword evidence="8" id="KW-1185">Reference proteome</keyword>
<sequence length="559" mass="60976">MEAVENGLDAAADGLETLAEAVEEAAEVKRMPPMQRMVWKLRFAFVITFKVSVVFLVAGAIVGLTACSRGIIWGPMVAVGVLLTISLILGCGGLKHDREGLYDCYRAGVLVAVVALLGYLILAYVAVGGIDLTAVKEREYSLDDYGGWLRARVADPRYWGTTSACIRDRNTCFVVREDDSSIFLLRRQLSSYQGLQENERPVMSPIQSGCCKPPSSCAAFTYANGTATTPAASAMVTNADCSKWSNDEETLCFQCDSCKAGFLDDTKKAWNGFAKIPIIGVLFPSFFFTSRYRCLKIERSQLYGSSRYQLDRGVTARMFAAINLLCGIAEAPKLCTGGVFWGPMLAIALFLMLVCISMIVAARLKFSDLYVCYLVGVSIVILALLVFTIFGFVAVGGIAGSGGSRVGEEYKLEEYSGWLRDPSACLRRGDVCNGMAQLMRDPDTGAFVPWLSSDQRWEQDRGADVHQMSPIESGCCKPPSWCAFTYVNGTTWTPTPDAPANADCSRWGNDKETLCFQCDSCKAGFLHHTKRAWGPAVIFPIVTLVFLICACSCLFSGDD</sequence>
<evidence type="ECO:0000256" key="3">
    <source>
        <dbReference type="ARBA" id="ARBA00022692"/>
    </source>
</evidence>
<dbReference type="GO" id="GO:0009734">
    <property type="term" value="P:auxin-activated signaling pathway"/>
    <property type="evidence" value="ECO:0007669"/>
    <property type="project" value="InterPro"/>
</dbReference>
<proteinExistence type="inferred from homology"/>
<dbReference type="PANTHER" id="PTHR32191">
    <property type="entry name" value="TETRASPANIN-8-RELATED"/>
    <property type="match status" value="1"/>
</dbReference>
<comment type="subcellular location">
    <subcellularLocation>
        <location evidence="1">Membrane</location>
        <topology evidence="1">Multi-pass membrane protein</topology>
    </subcellularLocation>
</comment>
<dbReference type="AlphaFoldDB" id="J3LUV9"/>
<dbReference type="Pfam" id="PF00335">
    <property type="entry name" value="Tetraspanin"/>
    <property type="match status" value="2"/>
</dbReference>
<dbReference type="eggNOG" id="ENOG502QU76">
    <property type="taxonomic scope" value="Eukaryota"/>
</dbReference>
<feature type="transmembrane region" description="Helical" evidence="6">
    <location>
        <begin position="369"/>
        <end position="395"/>
    </location>
</feature>
<evidence type="ECO:0000256" key="6">
    <source>
        <dbReference type="SAM" id="Phobius"/>
    </source>
</evidence>
<dbReference type="EnsemblPlants" id="OB03G48350.1">
    <property type="protein sequence ID" value="OB03G48350.1"/>
    <property type="gene ID" value="OB03G48350"/>
</dbReference>
<keyword evidence="3 6" id="KW-0812">Transmembrane</keyword>
<dbReference type="Gramene" id="OB03G48350.1">
    <property type="protein sequence ID" value="OB03G48350.1"/>
    <property type="gene ID" value="OB03G48350"/>
</dbReference>
<evidence type="ECO:0000256" key="4">
    <source>
        <dbReference type="ARBA" id="ARBA00022989"/>
    </source>
</evidence>
<evidence type="ECO:0000313" key="7">
    <source>
        <dbReference type="EnsemblPlants" id="OB03G48350.1"/>
    </source>
</evidence>
<keyword evidence="4 6" id="KW-1133">Transmembrane helix</keyword>
<evidence type="ECO:0000256" key="1">
    <source>
        <dbReference type="ARBA" id="ARBA00004141"/>
    </source>
</evidence>
<reference evidence="7" key="1">
    <citation type="journal article" date="2013" name="Nat. Commun.">
        <title>Whole-genome sequencing of Oryza brachyantha reveals mechanisms underlying Oryza genome evolution.</title>
        <authorList>
            <person name="Chen J."/>
            <person name="Huang Q."/>
            <person name="Gao D."/>
            <person name="Wang J."/>
            <person name="Lang Y."/>
            <person name="Liu T."/>
            <person name="Li B."/>
            <person name="Bai Z."/>
            <person name="Luis Goicoechea J."/>
            <person name="Liang C."/>
            <person name="Chen C."/>
            <person name="Zhang W."/>
            <person name="Sun S."/>
            <person name="Liao Y."/>
            <person name="Zhang X."/>
            <person name="Yang L."/>
            <person name="Song C."/>
            <person name="Wang M."/>
            <person name="Shi J."/>
            <person name="Liu G."/>
            <person name="Liu J."/>
            <person name="Zhou H."/>
            <person name="Zhou W."/>
            <person name="Yu Q."/>
            <person name="An N."/>
            <person name="Chen Y."/>
            <person name="Cai Q."/>
            <person name="Wang B."/>
            <person name="Liu B."/>
            <person name="Min J."/>
            <person name="Huang Y."/>
            <person name="Wu H."/>
            <person name="Li Z."/>
            <person name="Zhang Y."/>
            <person name="Yin Y."/>
            <person name="Song W."/>
            <person name="Jiang J."/>
            <person name="Jackson S.A."/>
            <person name="Wing R.A."/>
            <person name="Wang J."/>
            <person name="Chen M."/>
        </authorList>
    </citation>
    <scope>NUCLEOTIDE SEQUENCE [LARGE SCALE GENOMIC DNA]</scope>
    <source>
        <strain evidence="7">cv. IRGC 101232</strain>
    </source>
</reference>
<feature type="transmembrane region" description="Helical" evidence="6">
    <location>
        <begin position="532"/>
        <end position="555"/>
    </location>
</feature>
<dbReference type="InterPro" id="IPR018499">
    <property type="entry name" value="Tetraspanin/Peripherin"/>
</dbReference>
<dbReference type="STRING" id="4533.J3LUV9"/>
<dbReference type="HOGENOM" id="CLU_425419_0_0_1"/>
<comment type="similarity">
    <text evidence="2">Belongs to the tetraspanin (TM4SF) family.</text>
</comment>
<keyword evidence="5 6" id="KW-0472">Membrane</keyword>
<feature type="transmembrane region" description="Helical" evidence="6">
    <location>
        <begin position="272"/>
        <end position="293"/>
    </location>
</feature>
<name>J3LUV9_ORYBR</name>